<organism evidence="2 3">
    <name type="scientific">Paraglomus brasilianum</name>
    <dbReference type="NCBI Taxonomy" id="144538"/>
    <lineage>
        <taxon>Eukaryota</taxon>
        <taxon>Fungi</taxon>
        <taxon>Fungi incertae sedis</taxon>
        <taxon>Mucoromycota</taxon>
        <taxon>Glomeromycotina</taxon>
        <taxon>Glomeromycetes</taxon>
        <taxon>Paraglomerales</taxon>
        <taxon>Paraglomeraceae</taxon>
        <taxon>Paraglomus</taxon>
    </lineage>
</organism>
<keyword evidence="3" id="KW-1185">Reference proteome</keyword>
<comment type="caution">
    <text evidence="2">The sequence shown here is derived from an EMBL/GenBank/DDBJ whole genome shotgun (WGS) entry which is preliminary data.</text>
</comment>
<evidence type="ECO:0000256" key="1">
    <source>
        <dbReference type="SAM" id="MobiDB-lite"/>
    </source>
</evidence>
<gene>
    <name evidence="2" type="ORF">PBRASI_LOCUS1894</name>
</gene>
<dbReference type="AlphaFoldDB" id="A0A9N8WIV3"/>
<feature type="region of interest" description="Disordered" evidence="1">
    <location>
        <begin position="1"/>
        <end position="41"/>
    </location>
</feature>
<evidence type="ECO:0000313" key="2">
    <source>
        <dbReference type="EMBL" id="CAG8487123.1"/>
    </source>
</evidence>
<protein>
    <submittedName>
        <fullName evidence="2">10868_t:CDS:1</fullName>
    </submittedName>
</protein>
<sequence>MSGIPDMPRDSAQLHGIKRYDQAKTPRSEVTNDRRVDNAKKKYVGQPEETVMVETARPSTPPSQLITTVAEQNTPTKGGK</sequence>
<reference evidence="2" key="1">
    <citation type="submission" date="2021-06" db="EMBL/GenBank/DDBJ databases">
        <authorList>
            <person name="Kallberg Y."/>
            <person name="Tangrot J."/>
            <person name="Rosling A."/>
        </authorList>
    </citation>
    <scope>NUCLEOTIDE SEQUENCE</scope>
    <source>
        <strain evidence="2">BR232B</strain>
    </source>
</reference>
<proteinExistence type="predicted"/>
<dbReference type="Proteomes" id="UP000789739">
    <property type="component" value="Unassembled WGS sequence"/>
</dbReference>
<evidence type="ECO:0000313" key="3">
    <source>
        <dbReference type="Proteomes" id="UP000789739"/>
    </source>
</evidence>
<feature type="compositionally biased region" description="Basic and acidic residues" evidence="1">
    <location>
        <begin position="18"/>
        <end position="40"/>
    </location>
</feature>
<dbReference type="EMBL" id="CAJVPI010000134">
    <property type="protein sequence ID" value="CAG8487123.1"/>
    <property type="molecule type" value="Genomic_DNA"/>
</dbReference>
<accession>A0A9N8WIV3</accession>
<name>A0A9N8WIV3_9GLOM</name>